<feature type="domain" description="S1 motif" evidence="2">
    <location>
        <begin position="150"/>
        <end position="210"/>
    </location>
</feature>
<dbReference type="InterPro" id="IPR039566">
    <property type="entry name" value="CvfB_S1_st"/>
</dbReference>
<dbReference type="Pfam" id="PF13509">
    <property type="entry name" value="S1_2"/>
    <property type="match status" value="1"/>
</dbReference>
<accession>A0ABZ1C3M3</accession>
<evidence type="ECO:0000313" key="3">
    <source>
        <dbReference type="EMBL" id="WRQ85878.1"/>
    </source>
</evidence>
<dbReference type="Pfam" id="PF17783">
    <property type="entry name" value="WHD_CvfB"/>
    <property type="match status" value="1"/>
</dbReference>
<protein>
    <submittedName>
        <fullName evidence="3">S1-like domain-containing RNA-binding protein</fullName>
    </submittedName>
</protein>
<sequence length="284" mass="31875">MAFIGKRNRVRLVREAPQGFYVDGEALGEVLLPTRWRTPDMRLGDEVEVFVYRDSDDRLVATTAEPLAVAGEFAYLRVVAVDGRIGAFLDWGLEKDLLLPRREWPSAGREPRVGDWLIVRVHVDHRSHRVVASARIGRHLSLDAPDYADGQVVDAMVEAETELGYRVIINHEHRGLLYHSDFTEPLAVGQTLEVYVRQVREDGKVDLTPHASGYGRIRRVKAELVDRLAEAGGWLPFHDGSAPEAIRTEFGVSKKAFKQAVGALLREGRITLEPGGIRRVRSDE</sequence>
<dbReference type="SMART" id="SM00316">
    <property type="entry name" value="S1"/>
    <property type="match status" value="2"/>
</dbReference>
<dbReference type="PIRSF" id="PIRSF012524">
    <property type="entry name" value="YitL_S1"/>
    <property type="match status" value="1"/>
</dbReference>
<evidence type="ECO:0000259" key="2">
    <source>
        <dbReference type="PROSITE" id="PS50126"/>
    </source>
</evidence>
<dbReference type="InterPro" id="IPR012340">
    <property type="entry name" value="NA-bd_OB-fold"/>
</dbReference>
<dbReference type="InterPro" id="IPR003029">
    <property type="entry name" value="S1_domain"/>
</dbReference>
<evidence type="ECO:0000313" key="4">
    <source>
        <dbReference type="Proteomes" id="UP000738431"/>
    </source>
</evidence>
<dbReference type="Proteomes" id="UP000738431">
    <property type="component" value="Chromosome"/>
</dbReference>
<dbReference type="InterPro" id="IPR040764">
    <property type="entry name" value="CvfB_WH"/>
</dbReference>
<reference evidence="3 4" key="2">
    <citation type="submission" date="2023-12" db="EMBL/GenBank/DDBJ databases">
        <title>Description of an unclassified Opitutus bacterium of Verrucomicrobiota.</title>
        <authorList>
            <person name="Zhang D.-F."/>
        </authorList>
    </citation>
    <scope>NUCLEOTIDE SEQUENCE [LARGE SCALE GENOMIC DNA]</scope>
    <source>
        <strain evidence="3 4">WL0086</strain>
    </source>
</reference>
<keyword evidence="4" id="KW-1185">Reference proteome</keyword>
<organism evidence="3 4">
    <name type="scientific">Actomonas aquatica</name>
    <dbReference type="NCBI Taxonomy" id="2866162"/>
    <lineage>
        <taxon>Bacteria</taxon>
        <taxon>Pseudomonadati</taxon>
        <taxon>Verrucomicrobiota</taxon>
        <taxon>Opitutia</taxon>
        <taxon>Opitutales</taxon>
        <taxon>Opitutaceae</taxon>
        <taxon>Actomonas</taxon>
    </lineage>
</organism>
<dbReference type="InterPro" id="IPR014464">
    <property type="entry name" value="CvfB_fam"/>
</dbReference>
<evidence type="ECO:0000256" key="1">
    <source>
        <dbReference type="PIRNR" id="PIRNR012524"/>
    </source>
</evidence>
<dbReference type="SUPFAM" id="SSF50249">
    <property type="entry name" value="Nucleic acid-binding proteins"/>
    <property type="match status" value="1"/>
</dbReference>
<dbReference type="PANTHER" id="PTHR37296:SF1">
    <property type="entry name" value="CONSERVED VIRULENCE FACTOR B"/>
    <property type="match status" value="1"/>
</dbReference>
<dbReference type="RefSeq" id="WP_221032696.1">
    <property type="nucleotide sequence ID" value="NZ_CP139781.1"/>
</dbReference>
<name>A0ABZ1C3M3_9BACT</name>
<dbReference type="EMBL" id="CP139781">
    <property type="protein sequence ID" value="WRQ85878.1"/>
    <property type="molecule type" value="Genomic_DNA"/>
</dbReference>
<comment type="similarity">
    <text evidence="1">Belongs to the CvfB family.</text>
</comment>
<reference evidence="3 4" key="1">
    <citation type="submission" date="2021-08" db="EMBL/GenBank/DDBJ databases">
        <authorList>
            <person name="Zhang D."/>
            <person name="Zhang A."/>
            <person name="Wang L."/>
        </authorList>
    </citation>
    <scope>NUCLEOTIDE SEQUENCE [LARGE SCALE GENOMIC DNA]</scope>
    <source>
        <strain evidence="3 4">WL0086</strain>
    </source>
</reference>
<dbReference type="PROSITE" id="PS50126">
    <property type="entry name" value="S1"/>
    <property type="match status" value="1"/>
</dbReference>
<dbReference type="PANTHER" id="PTHR37296">
    <property type="entry name" value="CONSERVED VIRULENCE FACTOR B"/>
    <property type="match status" value="1"/>
</dbReference>
<gene>
    <name evidence="3" type="ORF">K1X11_013780</name>
</gene>
<dbReference type="Gene3D" id="2.40.50.140">
    <property type="entry name" value="Nucleic acid-binding proteins"/>
    <property type="match status" value="2"/>
</dbReference>
<dbReference type="InterPro" id="IPR036388">
    <property type="entry name" value="WH-like_DNA-bd_sf"/>
</dbReference>
<proteinExistence type="inferred from homology"/>
<dbReference type="Gene3D" id="1.10.10.10">
    <property type="entry name" value="Winged helix-like DNA-binding domain superfamily/Winged helix DNA-binding domain"/>
    <property type="match status" value="1"/>
</dbReference>